<keyword evidence="3" id="KW-1185">Reference proteome</keyword>
<protein>
    <submittedName>
        <fullName evidence="2">Ecr family regulatory small membrane protein</fullName>
    </submittedName>
</protein>
<reference evidence="2 3" key="1">
    <citation type="submission" date="2023-06" db="EMBL/GenBank/DDBJ databases">
        <title>Identification and characterization of antibiotic-resistant Gram-negative bacteria.</title>
        <authorList>
            <person name="Cho G.-S."/>
            <person name="Lee J."/>
            <person name="Tai E."/>
            <person name="Jeong S."/>
            <person name="Kim I."/>
            <person name="Kim B.-E."/>
            <person name="Jeong M.-I."/>
            <person name="Oh K.-K."/>
            <person name="Franz C.M.A.P."/>
        </authorList>
    </citation>
    <scope>NUCLEOTIDE SEQUENCE [LARGE SCALE GENOMIC DNA]</scope>
    <source>
        <strain evidence="2 3">V106_12</strain>
    </source>
</reference>
<feature type="transmembrane region" description="Helical" evidence="1">
    <location>
        <begin position="6"/>
        <end position="24"/>
    </location>
</feature>
<dbReference type="Proteomes" id="UP001223214">
    <property type="component" value="Unassembled WGS sequence"/>
</dbReference>
<sequence>MGKTEVILILIILSVIIFGFWFIFSGEMWHLVGFIESSLYPTIDAP</sequence>
<keyword evidence="1" id="KW-1133">Transmembrane helix</keyword>
<evidence type="ECO:0000256" key="1">
    <source>
        <dbReference type="SAM" id="Phobius"/>
    </source>
</evidence>
<dbReference type="GeneID" id="97185392"/>
<gene>
    <name evidence="2" type="ORF">QQF32_12380</name>
</gene>
<organism evidence="2 3">
    <name type="scientific">Lelliottia wanjuensis</name>
    <dbReference type="NCBI Taxonomy" id="3050585"/>
    <lineage>
        <taxon>Bacteria</taxon>
        <taxon>Pseudomonadati</taxon>
        <taxon>Pseudomonadota</taxon>
        <taxon>Gammaproteobacteria</taxon>
        <taxon>Enterobacterales</taxon>
        <taxon>Enterobacteriaceae</taxon>
        <taxon>Lelliottia</taxon>
    </lineage>
</organism>
<keyword evidence="1" id="KW-0472">Membrane</keyword>
<name>A0AAP4FWM0_9ENTR</name>
<dbReference type="EMBL" id="JASSOM010000055">
    <property type="protein sequence ID" value="MDK9363997.1"/>
    <property type="molecule type" value="Genomic_DNA"/>
</dbReference>
<dbReference type="NCBIfam" id="NF033861">
    <property type="entry name" value="sm_mem_Ecr"/>
    <property type="match status" value="1"/>
</dbReference>
<dbReference type="AlphaFoldDB" id="A0AAP4FWM0"/>
<keyword evidence="1" id="KW-0812">Transmembrane</keyword>
<dbReference type="RefSeq" id="WP_282495278.1">
    <property type="nucleotide sequence ID" value="NZ_JASCAP010000044.1"/>
</dbReference>
<evidence type="ECO:0000313" key="2">
    <source>
        <dbReference type="EMBL" id="MDK9363997.1"/>
    </source>
</evidence>
<comment type="caution">
    <text evidence="2">The sequence shown here is derived from an EMBL/GenBank/DDBJ whole genome shotgun (WGS) entry which is preliminary data.</text>
</comment>
<evidence type="ECO:0000313" key="3">
    <source>
        <dbReference type="Proteomes" id="UP001223214"/>
    </source>
</evidence>
<proteinExistence type="predicted"/>
<accession>A0AAP4FWM0</accession>